<dbReference type="Proteomes" id="UP001501752">
    <property type="component" value="Unassembled WGS sequence"/>
</dbReference>
<keyword evidence="1" id="KW-0812">Transmembrane</keyword>
<evidence type="ECO:0000256" key="1">
    <source>
        <dbReference type="SAM" id="Phobius"/>
    </source>
</evidence>
<organism evidence="2 3">
    <name type="scientific">Kitasatospora terrestris</name>
    <dbReference type="NCBI Taxonomy" id="258051"/>
    <lineage>
        <taxon>Bacteria</taxon>
        <taxon>Bacillati</taxon>
        <taxon>Actinomycetota</taxon>
        <taxon>Actinomycetes</taxon>
        <taxon>Kitasatosporales</taxon>
        <taxon>Streptomycetaceae</taxon>
        <taxon>Kitasatospora</taxon>
    </lineage>
</organism>
<name>A0ABP9DM48_9ACTN</name>
<keyword evidence="1" id="KW-0472">Membrane</keyword>
<dbReference type="EMBL" id="BAABIS010000001">
    <property type="protein sequence ID" value="GAA4849749.1"/>
    <property type="molecule type" value="Genomic_DNA"/>
</dbReference>
<evidence type="ECO:0000313" key="2">
    <source>
        <dbReference type="EMBL" id="GAA4849749.1"/>
    </source>
</evidence>
<gene>
    <name evidence="2" type="ORF">GCM10023235_28330</name>
</gene>
<sequence>MKAVRVLAAIVSAVLILELGLSSIAGLLGMDAGSDHLYEMTGLHISRWASLLNGVTDGAAAVALVVGFRHPRWAVWGGLYFALFNAVLLVLRFRHGQHLADVTDTLLFLVLSLVVVVTRAVQKPEPATG</sequence>
<dbReference type="RefSeq" id="WP_345697180.1">
    <property type="nucleotide sequence ID" value="NZ_BAABIS010000001.1"/>
</dbReference>
<feature type="transmembrane region" description="Helical" evidence="1">
    <location>
        <begin position="105"/>
        <end position="121"/>
    </location>
</feature>
<feature type="transmembrane region" description="Helical" evidence="1">
    <location>
        <begin position="45"/>
        <end position="66"/>
    </location>
</feature>
<proteinExistence type="predicted"/>
<accession>A0ABP9DM48</accession>
<keyword evidence="1" id="KW-1133">Transmembrane helix</keyword>
<reference evidence="3" key="1">
    <citation type="journal article" date="2019" name="Int. J. Syst. Evol. Microbiol.">
        <title>The Global Catalogue of Microorganisms (GCM) 10K type strain sequencing project: providing services to taxonomists for standard genome sequencing and annotation.</title>
        <authorList>
            <consortium name="The Broad Institute Genomics Platform"/>
            <consortium name="The Broad Institute Genome Sequencing Center for Infectious Disease"/>
            <person name="Wu L."/>
            <person name="Ma J."/>
        </authorList>
    </citation>
    <scope>NUCLEOTIDE SEQUENCE [LARGE SCALE GENOMIC DNA]</scope>
    <source>
        <strain evidence="3">JCM 13006</strain>
    </source>
</reference>
<evidence type="ECO:0000313" key="3">
    <source>
        <dbReference type="Proteomes" id="UP001501752"/>
    </source>
</evidence>
<comment type="caution">
    <text evidence="2">The sequence shown here is derived from an EMBL/GenBank/DDBJ whole genome shotgun (WGS) entry which is preliminary data.</text>
</comment>
<keyword evidence="3" id="KW-1185">Reference proteome</keyword>
<protein>
    <submittedName>
        <fullName evidence="2">Uncharacterized protein</fullName>
    </submittedName>
</protein>
<feature type="transmembrane region" description="Helical" evidence="1">
    <location>
        <begin position="73"/>
        <end position="93"/>
    </location>
</feature>